<comment type="similarity">
    <text evidence="1">Belongs to the short-chain dehydrogenases/reductases (SDR) family.</text>
</comment>
<comment type="caution">
    <text evidence="4">The sequence shown here is derived from an EMBL/GenBank/DDBJ whole genome shotgun (WGS) entry which is preliminary data.</text>
</comment>
<evidence type="ECO:0000313" key="5">
    <source>
        <dbReference type="Proteomes" id="UP001197247"/>
    </source>
</evidence>
<dbReference type="InterPro" id="IPR057326">
    <property type="entry name" value="KR_dom"/>
</dbReference>
<dbReference type="PRINTS" id="PR00081">
    <property type="entry name" value="GDHRDH"/>
</dbReference>
<feature type="domain" description="Ketoreductase" evidence="3">
    <location>
        <begin position="35"/>
        <end position="225"/>
    </location>
</feature>
<dbReference type="RefSeq" id="WP_214156398.1">
    <property type="nucleotide sequence ID" value="NZ_JAHBAY010000005.1"/>
</dbReference>
<dbReference type="InterPro" id="IPR002347">
    <property type="entry name" value="SDR_fam"/>
</dbReference>
<keyword evidence="4" id="KW-0560">Oxidoreductase</keyword>
<dbReference type="GO" id="GO:0004316">
    <property type="term" value="F:3-oxoacyl-[acyl-carrier-protein] reductase (NADPH) activity"/>
    <property type="evidence" value="ECO:0007669"/>
    <property type="project" value="UniProtKB-EC"/>
</dbReference>
<sequence>MPDAEPVAQPDAQPGARPDARPDAQSEERPGARRPVALVTGGSRGIGAAIVARLARDGHDVAFCYASSSEAGALVAEQAREHGGRVLERRVDVSDRAAAQDFVAAAERELGPVSTVVTCAGIIRDSPLALMDDASWDDVLRVNLDGTYHICRAVVRKLIRRRAGSVITVSSVSGVSGNAGQTNYSASKAGIIGFTRAMAKEVGRYGVRANVVAPGLIETDMIAGLPEQAAGGLLGQIPLGRFGQAHEVAGTVSFLASGQASYITGQVIQVDGGIAL</sequence>
<feature type="region of interest" description="Disordered" evidence="2">
    <location>
        <begin position="1"/>
        <end position="38"/>
    </location>
</feature>
<dbReference type="NCBIfam" id="NF009466">
    <property type="entry name" value="PRK12826.1-2"/>
    <property type="match status" value="1"/>
</dbReference>
<organism evidence="4 5">
    <name type="scientific">Kineosporia corallincola</name>
    <dbReference type="NCBI Taxonomy" id="2835133"/>
    <lineage>
        <taxon>Bacteria</taxon>
        <taxon>Bacillati</taxon>
        <taxon>Actinomycetota</taxon>
        <taxon>Actinomycetes</taxon>
        <taxon>Kineosporiales</taxon>
        <taxon>Kineosporiaceae</taxon>
        <taxon>Kineosporia</taxon>
    </lineage>
</organism>
<protein>
    <submittedName>
        <fullName evidence="4">3-oxoacyl-ACP reductase FabG</fullName>
        <ecNumber evidence="4">1.1.1.100</ecNumber>
    </submittedName>
</protein>
<dbReference type="InterPro" id="IPR036291">
    <property type="entry name" value="NAD(P)-bd_dom_sf"/>
</dbReference>
<feature type="compositionally biased region" description="Basic and acidic residues" evidence="2">
    <location>
        <begin position="18"/>
        <end position="31"/>
    </location>
</feature>
<keyword evidence="5" id="KW-1185">Reference proteome</keyword>
<gene>
    <name evidence="4" type="primary">fabG</name>
    <name evidence="4" type="ORF">KIH74_14295</name>
</gene>
<dbReference type="PROSITE" id="PS00061">
    <property type="entry name" value="ADH_SHORT"/>
    <property type="match status" value="1"/>
</dbReference>
<dbReference type="PRINTS" id="PR00080">
    <property type="entry name" value="SDRFAMILY"/>
</dbReference>
<dbReference type="Proteomes" id="UP001197247">
    <property type="component" value="Unassembled WGS sequence"/>
</dbReference>
<dbReference type="Gene3D" id="3.40.50.720">
    <property type="entry name" value="NAD(P)-binding Rossmann-like Domain"/>
    <property type="match status" value="1"/>
</dbReference>
<proteinExistence type="inferred from homology"/>
<dbReference type="SMART" id="SM00822">
    <property type="entry name" value="PKS_KR"/>
    <property type="match status" value="1"/>
</dbReference>
<evidence type="ECO:0000313" key="4">
    <source>
        <dbReference type="EMBL" id="MBT0770106.1"/>
    </source>
</evidence>
<evidence type="ECO:0000256" key="1">
    <source>
        <dbReference type="ARBA" id="ARBA00006484"/>
    </source>
</evidence>
<dbReference type="InterPro" id="IPR020904">
    <property type="entry name" value="Sc_DH/Rdtase_CS"/>
</dbReference>
<dbReference type="PANTHER" id="PTHR42879">
    <property type="entry name" value="3-OXOACYL-(ACYL-CARRIER-PROTEIN) REDUCTASE"/>
    <property type="match status" value="1"/>
</dbReference>
<dbReference type="EMBL" id="JAHBAY010000005">
    <property type="protein sequence ID" value="MBT0770106.1"/>
    <property type="molecule type" value="Genomic_DNA"/>
</dbReference>
<name>A0ABS5TGA5_9ACTN</name>
<dbReference type="SUPFAM" id="SSF51735">
    <property type="entry name" value="NAD(P)-binding Rossmann-fold domains"/>
    <property type="match status" value="1"/>
</dbReference>
<reference evidence="4 5" key="1">
    <citation type="submission" date="2021-05" db="EMBL/GenBank/DDBJ databases">
        <title>Kineosporia and Streptomyces sp. nov. two new marine actinobacteria isolated from Coral.</title>
        <authorList>
            <person name="Buangrab K."/>
            <person name="Sutthacheep M."/>
            <person name="Yeemin T."/>
            <person name="Harunari E."/>
            <person name="Igarashi Y."/>
            <person name="Kanchanasin P."/>
            <person name="Tanasupawat S."/>
            <person name="Phongsopitanun W."/>
        </authorList>
    </citation>
    <scope>NUCLEOTIDE SEQUENCE [LARGE SCALE GENOMIC DNA]</scope>
    <source>
        <strain evidence="4 5">J2-2</strain>
    </source>
</reference>
<dbReference type="Pfam" id="PF13561">
    <property type="entry name" value="adh_short_C2"/>
    <property type="match status" value="1"/>
</dbReference>
<dbReference type="EC" id="1.1.1.100" evidence="4"/>
<dbReference type="InterPro" id="IPR050259">
    <property type="entry name" value="SDR"/>
</dbReference>
<evidence type="ECO:0000259" key="3">
    <source>
        <dbReference type="SMART" id="SM00822"/>
    </source>
</evidence>
<accession>A0ABS5TGA5</accession>
<evidence type="ECO:0000256" key="2">
    <source>
        <dbReference type="SAM" id="MobiDB-lite"/>
    </source>
</evidence>
<dbReference type="PANTHER" id="PTHR42879:SF2">
    <property type="entry name" value="3-OXOACYL-[ACYL-CARRIER-PROTEIN] REDUCTASE FABG"/>
    <property type="match status" value="1"/>
</dbReference>